<dbReference type="FunFam" id="1.10.510.10:FF:000624">
    <property type="entry name" value="Mitogen-activated protein kinase"/>
    <property type="match status" value="1"/>
</dbReference>
<evidence type="ECO:0000256" key="2">
    <source>
        <dbReference type="ARBA" id="ARBA00022679"/>
    </source>
</evidence>
<dbReference type="GO" id="GO:0008270">
    <property type="term" value="F:zinc ion binding"/>
    <property type="evidence" value="ECO:0007669"/>
    <property type="project" value="UniProtKB-KW"/>
</dbReference>
<evidence type="ECO:0000256" key="1">
    <source>
        <dbReference type="ARBA" id="ARBA00022527"/>
    </source>
</evidence>
<dbReference type="InterPro" id="IPR036431">
    <property type="entry name" value="ARID_dom_sf"/>
</dbReference>
<dbReference type="Gene3D" id="1.10.510.10">
    <property type="entry name" value="Transferase(Phosphotransferase) domain 1"/>
    <property type="match status" value="1"/>
</dbReference>
<evidence type="ECO:0000256" key="6">
    <source>
        <dbReference type="PROSITE-ProRule" id="PRU00047"/>
    </source>
</evidence>
<evidence type="ECO:0000256" key="5">
    <source>
        <dbReference type="ARBA" id="ARBA00022840"/>
    </source>
</evidence>
<dbReference type="InParanoid" id="A0A251URS7"/>
<evidence type="ECO:0000259" key="9">
    <source>
        <dbReference type="PROSITE" id="PS50158"/>
    </source>
</evidence>
<dbReference type="InterPro" id="IPR001606">
    <property type="entry name" value="ARID_dom"/>
</dbReference>
<keyword evidence="2" id="KW-0808">Transferase</keyword>
<feature type="region of interest" description="Disordered" evidence="7">
    <location>
        <begin position="457"/>
        <end position="496"/>
    </location>
</feature>
<keyword evidence="4 11" id="KW-0418">Kinase</keyword>
<keyword evidence="6" id="KW-0862">Zinc</keyword>
<evidence type="ECO:0000256" key="7">
    <source>
        <dbReference type="SAM" id="MobiDB-lite"/>
    </source>
</evidence>
<keyword evidence="6" id="KW-0479">Metal-binding</keyword>
<evidence type="ECO:0000259" key="10">
    <source>
        <dbReference type="PROSITE" id="PS51011"/>
    </source>
</evidence>
<dbReference type="PROSITE" id="PS51011">
    <property type="entry name" value="ARID"/>
    <property type="match status" value="1"/>
</dbReference>
<proteinExistence type="predicted"/>
<dbReference type="Pfam" id="PF22936">
    <property type="entry name" value="Pol_BBD"/>
    <property type="match status" value="1"/>
</dbReference>
<organism evidence="11 12">
    <name type="scientific">Helianthus annuus</name>
    <name type="common">Common sunflower</name>
    <dbReference type="NCBI Taxonomy" id="4232"/>
    <lineage>
        <taxon>Eukaryota</taxon>
        <taxon>Viridiplantae</taxon>
        <taxon>Streptophyta</taxon>
        <taxon>Embryophyta</taxon>
        <taxon>Tracheophyta</taxon>
        <taxon>Spermatophyta</taxon>
        <taxon>Magnoliopsida</taxon>
        <taxon>eudicotyledons</taxon>
        <taxon>Gunneridae</taxon>
        <taxon>Pentapetalae</taxon>
        <taxon>asterids</taxon>
        <taxon>campanulids</taxon>
        <taxon>Asterales</taxon>
        <taxon>Asteraceae</taxon>
        <taxon>Asteroideae</taxon>
        <taxon>Heliantheae alliance</taxon>
        <taxon>Heliantheae</taxon>
        <taxon>Helianthus</taxon>
    </lineage>
</organism>
<keyword evidence="3" id="KW-0547">Nucleotide-binding</keyword>
<accession>A0A251URS7</accession>
<dbReference type="GO" id="GO:0005634">
    <property type="term" value="C:nucleus"/>
    <property type="evidence" value="ECO:0000318"/>
    <property type="project" value="GO_Central"/>
</dbReference>
<keyword evidence="12" id="KW-1185">Reference proteome</keyword>
<dbReference type="GO" id="GO:0008353">
    <property type="term" value="F:RNA polymerase II CTD heptapeptide repeat kinase activity"/>
    <property type="evidence" value="ECO:0000318"/>
    <property type="project" value="GO_Central"/>
</dbReference>
<dbReference type="GO" id="GO:0000307">
    <property type="term" value="C:cyclin-dependent protein kinase holoenzyme complex"/>
    <property type="evidence" value="ECO:0000318"/>
    <property type="project" value="GO_Central"/>
</dbReference>
<dbReference type="SUPFAM" id="SSF46774">
    <property type="entry name" value="ARID-like"/>
    <property type="match status" value="1"/>
</dbReference>
<protein>
    <submittedName>
        <fullName evidence="11">Putative ARID DNA-binding domain, Zinc finger, CCHC-type, Serine/threonine-protein kinase Unc-51</fullName>
    </submittedName>
</protein>
<feature type="domain" description="Protein kinase" evidence="8">
    <location>
        <begin position="417"/>
        <end position="714"/>
    </location>
</feature>
<dbReference type="Pfam" id="PF01388">
    <property type="entry name" value="ARID"/>
    <property type="match status" value="1"/>
</dbReference>
<evidence type="ECO:0000256" key="3">
    <source>
        <dbReference type="ARBA" id="ARBA00022741"/>
    </source>
</evidence>
<reference evidence="12" key="1">
    <citation type="journal article" date="2017" name="Nature">
        <title>The sunflower genome provides insights into oil metabolism, flowering and Asterid evolution.</title>
        <authorList>
            <person name="Badouin H."/>
            <person name="Gouzy J."/>
            <person name="Grassa C.J."/>
            <person name="Murat F."/>
            <person name="Staton S.E."/>
            <person name="Cottret L."/>
            <person name="Lelandais-Briere C."/>
            <person name="Owens G.L."/>
            <person name="Carrere S."/>
            <person name="Mayjonade B."/>
            <person name="Legrand L."/>
            <person name="Gill N."/>
            <person name="Kane N.C."/>
            <person name="Bowers J.E."/>
            <person name="Hubner S."/>
            <person name="Bellec A."/>
            <person name="Berard A."/>
            <person name="Berges H."/>
            <person name="Blanchet N."/>
            <person name="Boniface M.C."/>
            <person name="Brunel D."/>
            <person name="Catrice O."/>
            <person name="Chaidir N."/>
            <person name="Claudel C."/>
            <person name="Donnadieu C."/>
            <person name="Faraut T."/>
            <person name="Fievet G."/>
            <person name="Helmstetter N."/>
            <person name="King M."/>
            <person name="Knapp S.J."/>
            <person name="Lai Z."/>
            <person name="Le Paslier M.C."/>
            <person name="Lippi Y."/>
            <person name="Lorenzon L."/>
            <person name="Mandel J.R."/>
            <person name="Marage G."/>
            <person name="Marchand G."/>
            <person name="Marquand E."/>
            <person name="Bret-Mestries E."/>
            <person name="Morien E."/>
            <person name="Nambeesan S."/>
            <person name="Nguyen T."/>
            <person name="Pegot-Espagnet P."/>
            <person name="Pouilly N."/>
            <person name="Raftis F."/>
            <person name="Sallet E."/>
            <person name="Schiex T."/>
            <person name="Thomas J."/>
            <person name="Vandecasteele C."/>
            <person name="Vares D."/>
            <person name="Vear F."/>
            <person name="Vautrin S."/>
            <person name="Crespi M."/>
            <person name="Mangin B."/>
            <person name="Burke J.M."/>
            <person name="Salse J."/>
            <person name="Munos S."/>
            <person name="Vincourt P."/>
            <person name="Rieseberg L.H."/>
            <person name="Langlade N.B."/>
        </authorList>
    </citation>
    <scope>NUCLEOTIDE SEQUENCE [LARGE SCALE GENOMIC DNA]</scope>
    <source>
        <strain evidence="12">cv. SF193</strain>
    </source>
</reference>
<feature type="domain" description="CCHC-type" evidence="9">
    <location>
        <begin position="97"/>
        <end position="114"/>
    </location>
</feature>
<dbReference type="Proteomes" id="UP000215914">
    <property type="component" value="Chromosome 5"/>
</dbReference>
<dbReference type="GO" id="GO:0005524">
    <property type="term" value="F:ATP binding"/>
    <property type="evidence" value="ECO:0007669"/>
    <property type="project" value="UniProtKB-KW"/>
</dbReference>
<name>A0A251URS7_HELAN</name>
<dbReference type="PROSITE" id="PS50158">
    <property type="entry name" value="ZF_CCHC"/>
    <property type="match status" value="1"/>
</dbReference>
<dbReference type="GO" id="GO:0032968">
    <property type="term" value="P:positive regulation of transcription elongation by RNA polymerase II"/>
    <property type="evidence" value="ECO:0000318"/>
    <property type="project" value="GO_Central"/>
</dbReference>
<sequence length="714" mass="84115">MDQIEHYGNMYKARDIQTGHFFALKRFRYDRSDPESVKRMAMEIAILRHLDHPNVIKLEGIVTSRTSQRNSDLRANSTVIPCQHHTHNMREQNWIARRCYYCNKRGHKITNCKKKEDDEESQLLRLAINKGTQQQQPKDDDDKQCSGQKSEYLVTGTDGGFWSNMWYVSKSLKHHFSGNLDMFRRIKYMNDVETETGENQFYFIKGMGVVDVNNGIEKTRIQSVFYTQDIDRNVLSYDQLIIQGFTVKFNGDKCKLFPTFSVPIINIRSRISGMTKEEELGHMEKQTLMEKESEFMKYKTNFLNDYFEKLEISSTESDWNLMILQTMKFKDFLDCKALLDMMDDDNYIRKYKFILQTKFDEMVEWFIIEKLGVTTRPIPAYASNNRRIFLLDLYLIVEREGGHRCITENNTWPMIAKEMGFEYAEGELMRLVYTMYLDVLVYYYKFKSVQSNVQDKKVTEEETMLERSANPRGSRSEGDAAIHDADQEGRAGDVQGTVRDTSEHYALFVNNEWSENKRRQARRKFDFNRAKAAMDDANARVIKSLYLVFEYMDHDLRTLTRFVQLAEPQVRHYMRQLFSGLKYCHDHHVLHRDLTGSHLLVDNSGVLKIAYFESASFFDLVHEQPLNNHMASYRYRAPELILGATEYGVGVDLWSVGCILAELFSKKRPIHNGRTQEEQLVKIFALCGSPPDEYWTRYKFPWEILYKPTLQYKR</sequence>
<dbReference type="SMART" id="SM00220">
    <property type="entry name" value="S_TKc"/>
    <property type="match status" value="1"/>
</dbReference>
<dbReference type="Pfam" id="PF00069">
    <property type="entry name" value="Pkinase"/>
    <property type="match status" value="2"/>
</dbReference>
<dbReference type="SUPFAM" id="SSF56112">
    <property type="entry name" value="Protein kinase-like (PK-like)"/>
    <property type="match status" value="1"/>
</dbReference>
<keyword evidence="6" id="KW-0863">Zinc-finger</keyword>
<evidence type="ECO:0000259" key="8">
    <source>
        <dbReference type="PROSITE" id="PS50011"/>
    </source>
</evidence>
<dbReference type="InterPro" id="IPR001878">
    <property type="entry name" value="Znf_CCHC"/>
</dbReference>
<dbReference type="InterPro" id="IPR011009">
    <property type="entry name" value="Kinase-like_dom_sf"/>
</dbReference>
<dbReference type="PROSITE" id="PS50011">
    <property type="entry name" value="PROTEIN_KINASE_DOM"/>
    <property type="match status" value="1"/>
</dbReference>
<dbReference type="Gene3D" id="1.10.150.60">
    <property type="entry name" value="ARID DNA-binding domain"/>
    <property type="match status" value="1"/>
</dbReference>
<keyword evidence="1" id="KW-0723">Serine/threonine-protein kinase</keyword>
<dbReference type="InterPro" id="IPR054722">
    <property type="entry name" value="PolX-like_BBD"/>
</dbReference>
<evidence type="ECO:0000313" key="11">
    <source>
        <dbReference type="EMBL" id="OTG25031.1"/>
    </source>
</evidence>
<feature type="compositionally biased region" description="Basic and acidic residues" evidence="7">
    <location>
        <begin position="474"/>
        <end position="491"/>
    </location>
</feature>
<dbReference type="Gene3D" id="3.30.200.20">
    <property type="entry name" value="Phosphorylase Kinase, domain 1"/>
    <property type="match status" value="2"/>
</dbReference>
<evidence type="ECO:0000256" key="4">
    <source>
        <dbReference type="ARBA" id="ARBA00022777"/>
    </source>
</evidence>
<feature type="domain" description="ARID" evidence="10">
    <location>
        <begin position="353"/>
        <end position="448"/>
    </location>
</feature>
<keyword evidence="5" id="KW-0067">ATP-binding</keyword>
<dbReference type="PANTHER" id="PTHR46410">
    <property type="entry name" value="AT-RICH INTERACTIVE DOMAIN-CONTAINING PROTEIN 2"/>
    <property type="match status" value="1"/>
</dbReference>
<evidence type="ECO:0000313" key="12">
    <source>
        <dbReference type="Proteomes" id="UP000215914"/>
    </source>
</evidence>
<dbReference type="GO" id="GO:0003677">
    <property type="term" value="F:DNA binding"/>
    <property type="evidence" value="ECO:0007669"/>
    <property type="project" value="UniProtKB-KW"/>
</dbReference>
<dbReference type="PANTHER" id="PTHR46410:SF26">
    <property type="entry name" value="BULB-TYPE LECTIN DOMAIN-CONTAINING PROTEIN-RELATED"/>
    <property type="match status" value="1"/>
</dbReference>
<dbReference type="STRING" id="4232.A0A251URS7"/>
<keyword evidence="11" id="KW-0238">DNA-binding</keyword>
<gene>
    <name evidence="11" type="ORF">HannXRQ_Chr05g0143231</name>
</gene>
<dbReference type="AlphaFoldDB" id="A0A251URS7"/>
<dbReference type="EMBL" id="CM007894">
    <property type="protein sequence ID" value="OTG25031.1"/>
    <property type="molecule type" value="Genomic_DNA"/>
</dbReference>
<dbReference type="InterPro" id="IPR000719">
    <property type="entry name" value="Prot_kinase_dom"/>
</dbReference>